<dbReference type="InterPro" id="IPR052255">
    <property type="entry name" value="RNA_pol_II_subunit5-mediator"/>
</dbReference>
<evidence type="ECO:0000256" key="4">
    <source>
        <dbReference type="SAM" id="MobiDB-lite"/>
    </source>
</evidence>
<dbReference type="GO" id="GO:0000122">
    <property type="term" value="P:negative regulation of transcription by RNA polymerase II"/>
    <property type="evidence" value="ECO:0007669"/>
    <property type="project" value="TreeGrafter"/>
</dbReference>
<evidence type="ECO:0000313" key="5">
    <source>
        <dbReference type="Ensembl" id="ENSNLEP00000027342.1"/>
    </source>
</evidence>
<dbReference type="AlphaFoldDB" id="A0A2I3G7A7"/>
<feature type="region of interest" description="Disordered" evidence="4">
    <location>
        <begin position="1"/>
        <end position="21"/>
    </location>
</feature>
<evidence type="ECO:0008006" key="7">
    <source>
        <dbReference type="Google" id="ProtNLM"/>
    </source>
</evidence>
<evidence type="ECO:0000313" key="6">
    <source>
        <dbReference type="Proteomes" id="UP000001073"/>
    </source>
</evidence>
<reference evidence="5" key="3">
    <citation type="submission" date="2025-09" db="UniProtKB">
        <authorList>
            <consortium name="Ensembl"/>
        </authorList>
    </citation>
    <scope>IDENTIFICATION</scope>
</reference>
<sequence length="468" mass="52132">MEAPRLETPPDPSASSLAPALASAPVPQRAPDVARLHNDYNALRERLSTLPDKLSYNIMVPFGPFAFMPGKLVHSNEVTVLLGDHWFAKCSAKQAVVMKNFESRVEFTEDLQKMSDTAGDIVDIREEIKCDFEFKAQHQIAHKPHSKPKTSVIFEADIANDVKSKDLLADKELWARLEELERQEELLGELDSKPDTVIANGEDTTSSEEEKEDHNTNVNAMHQVTDSHTPCHKDVASSEPFSGQVNSQLNCSMNGSNSYHSDDGDDDDDDDDNVKDDDGDNDHEALGVEIILYQQYIFLLLVSLRGSKIILERICRTIRTLADIDRAFVDDVNGEYVPRRSILKFRSRENSVCSDTGESSAAEFDDRRGVLRSISCEEATCSDTSESILEEEPQENQQKKLLPLSVPEAFSGTVIEKEFVSPSLTPHPAIAHPALPAIPERKEVLSEASEETGKRVSKFKAARLQQKN</sequence>
<reference evidence="5 6" key="1">
    <citation type="submission" date="2012-10" db="EMBL/GenBank/DDBJ databases">
        <authorList>
            <consortium name="Gibbon Genome Sequencing Consortium"/>
        </authorList>
    </citation>
    <scope>NUCLEOTIDE SEQUENCE [LARGE SCALE GENOMIC DNA]</scope>
</reference>
<dbReference type="CDD" id="cd23159">
    <property type="entry name" value="Prefoldin_URI1"/>
    <property type="match status" value="1"/>
</dbReference>
<dbReference type="GeneTree" id="ENSGT00390000002362"/>
<comment type="subcellular location">
    <subcellularLocation>
        <location evidence="1">Nucleus</location>
    </subcellularLocation>
</comment>
<feature type="compositionally biased region" description="Polar residues" evidence="4">
    <location>
        <begin position="216"/>
        <end position="228"/>
    </location>
</feature>
<dbReference type="GO" id="GO:0019212">
    <property type="term" value="F:phosphatase inhibitor activity"/>
    <property type="evidence" value="ECO:0007669"/>
    <property type="project" value="TreeGrafter"/>
</dbReference>
<comment type="similarity">
    <text evidence="3">Belongs to the RNA polymerase II subunit 5-mediating protein family.</text>
</comment>
<dbReference type="EMBL" id="ADFV01049375">
    <property type="status" value="NOT_ANNOTATED_CDS"/>
    <property type="molecule type" value="Genomic_DNA"/>
</dbReference>
<proteinExistence type="inferred from homology"/>
<dbReference type="OMA" id="MNIEVPQ"/>
<dbReference type="GO" id="GO:0003714">
    <property type="term" value="F:transcription corepressor activity"/>
    <property type="evidence" value="ECO:0007669"/>
    <property type="project" value="TreeGrafter"/>
</dbReference>
<dbReference type="PANTHER" id="PTHR15111:SF0">
    <property type="entry name" value="UNCONVENTIONAL PREFOLDIN RPB5 INTERACTOR 1"/>
    <property type="match status" value="1"/>
</dbReference>
<feature type="compositionally biased region" description="Acidic residues" evidence="4">
    <location>
        <begin position="263"/>
        <end position="281"/>
    </location>
</feature>
<evidence type="ECO:0000256" key="3">
    <source>
        <dbReference type="ARBA" id="ARBA00038295"/>
    </source>
</evidence>
<feature type="region of interest" description="Disordered" evidence="4">
    <location>
        <begin position="186"/>
        <end position="281"/>
    </location>
</feature>
<dbReference type="InParanoid" id="A0A2I3G7A7"/>
<dbReference type="Gene3D" id="1.10.287.370">
    <property type="match status" value="1"/>
</dbReference>
<dbReference type="STRING" id="61853.ENSNLEP00000027342"/>
<dbReference type="Proteomes" id="UP000001073">
    <property type="component" value="Chromosome 18"/>
</dbReference>
<accession>A0A2I3G7A7</accession>
<evidence type="ECO:0000256" key="1">
    <source>
        <dbReference type="ARBA" id="ARBA00004123"/>
    </source>
</evidence>
<dbReference type="SUPFAM" id="SSF46579">
    <property type="entry name" value="Prefoldin"/>
    <property type="match status" value="1"/>
</dbReference>
<keyword evidence="2" id="KW-0539">Nucleus</keyword>
<gene>
    <name evidence="5" type="primary">LOC101176060</name>
</gene>
<protein>
    <recommendedName>
        <fullName evidence="7">URI1 prefoldin like chaperone</fullName>
    </recommendedName>
</protein>
<dbReference type="Pfam" id="PF02996">
    <property type="entry name" value="Prefoldin"/>
    <property type="match status" value="1"/>
</dbReference>
<dbReference type="InterPro" id="IPR009053">
    <property type="entry name" value="Prefoldin"/>
</dbReference>
<dbReference type="PANTHER" id="PTHR15111">
    <property type="entry name" value="RNA POLYMERASE II SUBUNIT 5-MEDIATING PROTEIN NNX3"/>
    <property type="match status" value="1"/>
</dbReference>
<name>A0A2I3G7A7_NOMLE</name>
<organism evidence="5 6">
    <name type="scientific">Nomascus leucogenys</name>
    <name type="common">Northern white-cheeked gibbon</name>
    <name type="synonym">Hylobates leucogenys</name>
    <dbReference type="NCBI Taxonomy" id="61853"/>
    <lineage>
        <taxon>Eukaryota</taxon>
        <taxon>Metazoa</taxon>
        <taxon>Chordata</taxon>
        <taxon>Craniata</taxon>
        <taxon>Vertebrata</taxon>
        <taxon>Euteleostomi</taxon>
        <taxon>Mammalia</taxon>
        <taxon>Eutheria</taxon>
        <taxon>Euarchontoglires</taxon>
        <taxon>Primates</taxon>
        <taxon>Haplorrhini</taxon>
        <taxon>Catarrhini</taxon>
        <taxon>Hylobatidae</taxon>
        <taxon>Nomascus</taxon>
    </lineage>
</organism>
<keyword evidence="6" id="KW-1185">Reference proteome</keyword>
<evidence type="ECO:0000256" key="2">
    <source>
        <dbReference type="ARBA" id="ARBA00023242"/>
    </source>
</evidence>
<feature type="compositionally biased region" description="Polar residues" evidence="4">
    <location>
        <begin position="239"/>
        <end position="259"/>
    </location>
</feature>
<dbReference type="GO" id="GO:0003682">
    <property type="term" value="F:chromatin binding"/>
    <property type="evidence" value="ECO:0007669"/>
    <property type="project" value="TreeGrafter"/>
</dbReference>
<dbReference type="Ensembl" id="ENSNLET00000051395.1">
    <property type="protein sequence ID" value="ENSNLEP00000027342.1"/>
    <property type="gene ID" value="ENSNLEG00000032958.1"/>
</dbReference>
<dbReference type="InterPro" id="IPR004127">
    <property type="entry name" value="Prefoldin_subunit_alpha"/>
</dbReference>
<dbReference type="GO" id="GO:0005634">
    <property type="term" value="C:nucleus"/>
    <property type="evidence" value="ECO:0007669"/>
    <property type="project" value="UniProtKB-SubCell"/>
</dbReference>
<feature type="region of interest" description="Disordered" evidence="4">
    <location>
        <begin position="444"/>
        <end position="468"/>
    </location>
</feature>
<reference evidence="5" key="2">
    <citation type="submission" date="2025-08" db="UniProtKB">
        <authorList>
            <consortium name="Ensembl"/>
        </authorList>
    </citation>
    <scope>IDENTIFICATION</scope>
</reference>